<keyword evidence="7" id="KW-1185">Reference proteome</keyword>
<organism evidence="6 7">
    <name type="scientific">Tripterygium wilfordii</name>
    <name type="common">Thunder God vine</name>
    <dbReference type="NCBI Taxonomy" id="458696"/>
    <lineage>
        <taxon>Eukaryota</taxon>
        <taxon>Viridiplantae</taxon>
        <taxon>Streptophyta</taxon>
        <taxon>Embryophyta</taxon>
        <taxon>Tracheophyta</taxon>
        <taxon>Spermatophyta</taxon>
        <taxon>Magnoliopsida</taxon>
        <taxon>eudicotyledons</taxon>
        <taxon>Gunneridae</taxon>
        <taxon>Pentapetalae</taxon>
        <taxon>rosids</taxon>
        <taxon>fabids</taxon>
        <taxon>Celastrales</taxon>
        <taxon>Celastraceae</taxon>
        <taxon>Tripterygium</taxon>
    </lineage>
</organism>
<dbReference type="InParanoid" id="A0A7J7DMP0"/>
<dbReference type="EMBL" id="JAAARO010000005">
    <property type="protein sequence ID" value="KAF5747640.1"/>
    <property type="molecule type" value="Genomic_DNA"/>
</dbReference>
<proteinExistence type="inferred from homology"/>
<gene>
    <name evidence="6" type="ORF">HS088_TW05G00367</name>
</gene>
<evidence type="ECO:0000313" key="7">
    <source>
        <dbReference type="Proteomes" id="UP000593562"/>
    </source>
</evidence>
<evidence type="ECO:0000256" key="4">
    <source>
        <dbReference type="ARBA" id="ARBA00023242"/>
    </source>
</evidence>
<dbReference type="InterPro" id="IPR005202">
    <property type="entry name" value="TF_GRAS"/>
</dbReference>
<evidence type="ECO:0000256" key="1">
    <source>
        <dbReference type="ARBA" id="ARBA00004123"/>
    </source>
</evidence>
<evidence type="ECO:0000256" key="5">
    <source>
        <dbReference type="PROSITE-ProRule" id="PRU01191"/>
    </source>
</evidence>
<evidence type="ECO:0000256" key="2">
    <source>
        <dbReference type="ARBA" id="ARBA00023015"/>
    </source>
</evidence>
<dbReference type="Pfam" id="PF03514">
    <property type="entry name" value="GRAS"/>
    <property type="match status" value="1"/>
</dbReference>
<evidence type="ECO:0000256" key="3">
    <source>
        <dbReference type="ARBA" id="ARBA00023163"/>
    </source>
</evidence>
<keyword evidence="3" id="KW-0804">Transcription</keyword>
<protein>
    <submittedName>
        <fullName evidence="6">Nodulation-signaling pathway 2 protein-like</fullName>
    </submittedName>
</protein>
<dbReference type="PANTHER" id="PTHR31636">
    <property type="entry name" value="OSJNBA0084A10.13 PROTEIN-RELATED"/>
    <property type="match status" value="1"/>
</dbReference>
<feature type="short sequence motif" description="VHIID" evidence="5">
    <location>
        <begin position="177"/>
        <end position="181"/>
    </location>
</feature>
<reference evidence="6 7" key="1">
    <citation type="journal article" date="2020" name="Nat. Commun.">
        <title>Genome of Tripterygium wilfordii and identification of cytochrome P450 involved in triptolide biosynthesis.</title>
        <authorList>
            <person name="Tu L."/>
            <person name="Su P."/>
            <person name="Zhang Z."/>
            <person name="Gao L."/>
            <person name="Wang J."/>
            <person name="Hu T."/>
            <person name="Zhou J."/>
            <person name="Zhang Y."/>
            <person name="Zhao Y."/>
            <person name="Liu Y."/>
            <person name="Song Y."/>
            <person name="Tong Y."/>
            <person name="Lu Y."/>
            <person name="Yang J."/>
            <person name="Xu C."/>
            <person name="Jia M."/>
            <person name="Peters R.J."/>
            <person name="Huang L."/>
            <person name="Gao W."/>
        </authorList>
    </citation>
    <scope>NUCLEOTIDE SEQUENCE [LARGE SCALE GENOMIC DNA]</scope>
    <source>
        <strain evidence="7">cv. XIE 37</strain>
        <tissue evidence="6">Leaf</tissue>
    </source>
</reference>
<comment type="subcellular location">
    <subcellularLocation>
        <location evidence="1">Nucleus</location>
    </subcellularLocation>
</comment>
<comment type="caution">
    <text evidence="5">Lacks conserved residue(s) required for the propagation of feature annotation.</text>
</comment>
<dbReference type="GO" id="GO:0005634">
    <property type="term" value="C:nucleus"/>
    <property type="evidence" value="ECO:0007669"/>
    <property type="project" value="UniProtKB-SubCell"/>
</dbReference>
<accession>A0A7J7DMP0</accession>
<evidence type="ECO:0000313" key="6">
    <source>
        <dbReference type="EMBL" id="KAF5747640.1"/>
    </source>
</evidence>
<name>A0A7J7DMP0_TRIWF</name>
<sequence length="449" mass="51539">MDAYGSQFDDFPAIPFNESLNFPIHVDDNAFPIDDESLLNFEELEKILNGEVEDLNQWLLSGSDEECLSSSCHQLSIEKESKALGEATENEQGDLAEVIKERIRDKASPVGETSERLLYYLFHQSKDKKADCLEQECDKNFEATMKVFYQIFPYGMFAHFTANSAILQTKPNNAEVLHIVDFDIGDGLQWSSMISAVAQQEKMLDQRVPLKLTSIKWKEEDCVQGRFKETKMRLLNHASSLGVKLKVEEMELQGMVSEIRRKKRRGGNREFLAFNCMWSLPLLGRRRSRRQFVEFISVAKDLLAKNTTTNGVITIGDGDAWEKSKNCHGFGSFFDSYMKHYHALLDSIECNFPVHLAEARVAMECLFVAPFVSCDDWKRMWEERKEGNYCDFKYGLKGVGLSNECWLEAKELVKEGESLYGVRIEGENVNEMVLEWKGTPLIRVEAWRS</sequence>
<dbReference type="Proteomes" id="UP000593562">
    <property type="component" value="Unassembled WGS sequence"/>
</dbReference>
<comment type="similarity">
    <text evidence="5">Belongs to the GRAS family.</text>
</comment>
<comment type="caution">
    <text evidence="6">The sequence shown here is derived from an EMBL/GenBank/DDBJ whole genome shotgun (WGS) entry which is preliminary data.</text>
</comment>
<feature type="region of interest" description="SAW" evidence="5">
    <location>
        <begin position="370"/>
        <end position="448"/>
    </location>
</feature>
<dbReference type="AlphaFoldDB" id="A0A7J7DMP0"/>
<keyword evidence="4" id="KW-0539">Nucleus</keyword>
<dbReference type="PROSITE" id="PS50985">
    <property type="entry name" value="GRAS"/>
    <property type="match status" value="1"/>
</dbReference>
<keyword evidence="2" id="KW-0805">Transcription regulation</keyword>